<evidence type="ECO:0000259" key="4">
    <source>
        <dbReference type="PROSITE" id="PS51987"/>
    </source>
</evidence>
<name>A0ABY6ULA5_BIOOC</name>
<dbReference type="EMBL" id="CABFNS010000844">
    <property type="protein sequence ID" value="VUC32066.1"/>
    <property type="molecule type" value="Genomic_DNA"/>
</dbReference>
<dbReference type="Pfam" id="PF00120">
    <property type="entry name" value="Gln-synt_C"/>
    <property type="match status" value="1"/>
</dbReference>
<evidence type="ECO:0000313" key="5">
    <source>
        <dbReference type="EMBL" id="VUC32066.1"/>
    </source>
</evidence>
<proteinExistence type="inferred from homology"/>
<dbReference type="Gene3D" id="3.30.590.10">
    <property type="entry name" value="Glutamine synthetase/guanido kinase, catalytic domain"/>
    <property type="match status" value="1"/>
</dbReference>
<dbReference type="SMART" id="SM01230">
    <property type="entry name" value="Gln-synt_C"/>
    <property type="match status" value="1"/>
</dbReference>
<reference evidence="5 6" key="1">
    <citation type="submission" date="2019-06" db="EMBL/GenBank/DDBJ databases">
        <authorList>
            <person name="Broberg M."/>
        </authorList>
    </citation>
    <scope>NUCLEOTIDE SEQUENCE [LARGE SCALE GENOMIC DNA]</scope>
</reference>
<evidence type="ECO:0000256" key="3">
    <source>
        <dbReference type="RuleBase" id="RU000384"/>
    </source>
</evidence>
<dbReference type="PANTHER" id="PTHR43785:SF2">
    <property type="entry name" value="TYPE-1 GLUTAMINE SYNTHETASE 1"/>
    <property type="match status" value="1"/>
</dbReference>
<feature type="domain" description="GS catalytic" evidence="4">
    <location>
        <begin position="120"/>
        <end position="439"/>
    </location>
</feature>
<dbReference type="InterPro" id="IPR008146">
    <property type="entry name" value="Gln_synth_cat_dom"/>
</dbReference>
<keyword evidence="6" id="KW-1185">Reference proteome</keyword>
<dbReference type="InterPro" id="IPR014746">
    <property type="entry name" value="Gln_synth/guanido_kin_cat_dom"/>
</dbReference>
<dbReference type="PANTHER" id="PTHR43785">
    <property type="entry name" value="GAMMA-GLUTAMYLPUTRESCINE SYNTHETASE"/>
    <property type="match status" value="1"/>
</dbReference>
<keyword evidence="1" id="KW-0436">Ligase</keyword>
<organism evidence="5 6">
    <name type="scientific">Bionectria ochroleuca</name>
    <name type="common">Gliocladium roseum</name>
    <dbReference type="NCBI Taxonomy" id="29856"/>
    <lineage>
        <taxon>Eukaryota</taxon>
        <taxon>Fungi</taxon>
        <taxon>Dikarya</taxon>
        <taxon>Ascomycota</taxon>
        <taxon>Pezizomycotina</taxon>
        <taxon>Sordariomycetes</taxon>
        <taxon>Hypocreomycetidae</taxon>
        <taxon>Hypocreales</taxon>
        <taxon>Bionectriaceae</taxon>
        <taxon>Clonostachys</taxon>
    </lineage>
</organism>
<protein>
    <recommendedName>
        <fullName evidence="4">GS catalytic domain-containing protein</fullName>
    </recommendedName>
</protein>
<sequence>MDKILPGEDDLKQFLQKYPSVKYIRLQWIDFSGVLRTRFLPSERCLKIARGEEEYLLPQVSMIIPVSTAPKCFPTTDTLETWVLEPDWSSLRCCGFRQHHASVMCFVRHKEAQEPYDKCPRMLLCRTLARLERDWGVKALAGFEIEFMLLEGRNAQPLDQLDRLNSYQTTAGLRGQTLDTLEEVLDDLEKASIGIQHFHTETHDQIEIALSPESPLQAIDSLILAQETIRTVFVRHGIKATMTPKPLIKGPTNGIHLHLSVDKLALPHTDNFLAGILNHMSSLCAFGMANFDGYVRTGKDAAGAWIGFGTENRDLPVRKVNDQHWEFRMLDSTSNPYLFTAAVLLAGLGGIDEKAELTWEDCGVFPHSLDEGQRTKYQLTKKMPGDLKNAVDSLKEDTAMRQWVGVDLCHSYIPLKDKEIEVFQEMTEEERRIRFTEYF</sequence>
<dbReference type="PROSITE" id="PS51987">
    <property type="entry name" value="GS_CATALYTIC"/>
    <property type="match status" value="1"/>
</dbReference>
<evidence type="ECO:0000256" key="2">
    <source>
        <dbReference type="PROSITE-ProRule" id="PRU01331"/>
    </source>
</evidence>
<evidence type="ECO:0000313" key="6">
    <source>
        <dbReference type="Proteomes" id="UP000766486"/>
    </source>
</evidence>
<comment type="caution">
    <text evidence="5">The sequence shown here is derived from an EMBL/GenBank/DDBJ whole genome shotgun (WGS) entry which is preliminary data.</text>
</comment>
<dbReference type="SUPFAM" id="SSF55931">
    <property type="entry name" value="Glutamine synthetase/guanido kinase"/>
    <property type="match status" value="1"/>
</dbReference>
<comment type="similarity">
    <text evidence="2 3">Belongs to the glutamine synthetase family.</text>
</comment>
<accession>A0ABY6ULA5</accession>
<evidence type="ECO:0000256" key="1">
    <source>
        <dbReference type="ARBA" id="ARBA00022598"/>
    </source>
</evidence>
<gene>
    <name evidence="5" type="ORF">CLO192961_LOCUS320693</name>
</gene>
<dbReference type="Proteomes" id="UP000766486">
    <property type="component" value="Unassembled WGS sequence"/>
</dbReference>